<dbReference type="AlphaFoldDB" id="A0A1J9PVC7"/>
<name>A0A1J9PVC7_9EURO</name>
<feature type="region of interest" description="Disordered" evidence="1">
    <location>
        <begin position="86"/>
        <end position="107"/>
    </location>
</feature>
<evidence type="ECO:0000313" key="2">
    <source>
        <dbReference type="EMBL" id="OJD20321.1"/>
    </source>
</evidence>
<organism evidence="2 3">
    <name type="scientific">Blastomyces percursus</name>
    <dbReference type="NCBI Taxonomy" id="1658174"/>
    <lineage>
        <taxon>Eukaryota</taxon>
        <taxon>Fungi</taxon>
        <taxon>Dikarya</taxon>
        <taxon>Ascomycota</taxon>
        <taxon>Pezizomycotina</taxon>
        <taxon>Eurotiomycetes</taxon>
        <taxon>Eurotiomycetidae</taxon>
        <taxon>Onygenales</taxon>
        <taxon>Ajellomycetaceae</taxon>
        <taxon>Blastomyces</taxon>
    </lineage>
</organism>
<sequence length="107" mass="11563">MTLHNESSQEREELFRESWPTLPSLPPLLGPTVPTIGHQFFIHSPSTISKLGTDDGEAVITSLAHFILGFCVPRIVSVVTLSSRASGASMPTRAQQGLVLTRQPGRA</sequence>
<proteinExistence type="predicted"/>
<evidence type="ECO:0000256" key="1">
    <source>
        <dbReference type="SAM" id="MobiDB-lite"/>
    </source>
</evidence>
<dbReference type="VEuPathDB" id="FungiDB:ACJ73_08343"/>
<gene>
    <name evidence="2" type="ORF">ACJ73_08343</name>
</gene>
<keyword evidence="3" id="KW-1185">Reference proteome</keyword>
<accession>A0A1J9PVC7</accession>
<comment type="caution">
    <text evidence="2">The sequence shown here is derived from an EMBL/GenBank/DDBJ whole genome shotgun (WGS) entry which is preliminary data.</text>
</comment>
<protein>
    <submittedName>
        <fullName evidence="2">Uncharacterized protein</fullName>
    </submittedName>
</protein>
<evidence type="ECO:0000313" key="3">
    <source>
        <dbReference type="Proteomes" id="UP000242791"/>
    </source>
</evidence>
<reference evidence="2 3" key="1">
    <citation type="submission" date="2015-08" db="EMBL/GenBank/DDBJ databases">
        <title>Emmonsia species relationships and genome sequence.</title>
        <authorList>
            <person name="Cuomo C.A."/>
            <person name="Schwartz I.S."/>
            <person name="Kenyon C."/>
            <person name="De Hoog G.S."/>
            <person name="Govender N.P."/>
            <person name="Botha A."/>
            <person name="Moreno L."/>
            <person name="De Vries M."/>
            <person name="Munoz J.F."/>
            <person name="Stielow J.B."/>
        </authorList>
    </citation>
    <scope>NUCLEOTIDE SEQUENCE [LARGE SCALE GENOMIC DNA]</scope>
    <source>
        <strain evidence="2 3">EI222</strain>
    </source>
</reference>
<dbReference type="Proteomes" id="UP000242791">
    <property type="component" value="Unassembled WGS sequence"/>
</dbReference>
<dbReference type="STRING" id="1658174.A0A1J9PVC7"/>
<dbReference type="EMBL" id="LGTZ01001939">
    <property type="protein sequence ID" value="OJD20321.1"/>
    <property type="molecule type" value="Genomic_DNA"/>
</dbReference>